<evidence type="ECO:0000259" key="13">
    <source>
        <dbReference type="PROSITE" id="PS50262"/>
    </source>
</evidence>
<reference evidence="15" key="1">
    <citation type="submission" date="2011-08" db="EMBL/GenBank/DDBJ databases">
        <authorList>
            <person name="Rombauts S."/>
        </authorList>
    </citation>
    <scope>NUCLEOTIDE SEQUENCE</scope>
    <source>
        <strain evidence="15">London</strain>
    </source>
</reference>
<feature type="domain" description="G-protein coupled receptors family 1 profile" evidence="13">
    <location>
        <begin position="251"/>
        <end position="352"/>
    </location>
</feature>
<evidence type="ECO:0000313" key="14">
    <source>
        <dbReference type="EnsemblMetazoa" id="tetur14g02820.1"/>
    </source>
</evidence>
<evidence type="ECO:0000256" key="7">
    <source>
        <dbReference type="ARBA" id="ARBA00023136"/>
    </source>
</evidence>
<feature type="compositionally biased region" description="Polar residues" evidence="11">
    <location>
        <begin position="149"/>
        <end position="160"/>
    </location>
</feature>
<dbReference type="InterPro" id="IPR000276">
    <property type="entry name" value="GPCR_Rhodpsn"/>
</dbReference>
<evidence type="ECO:0000256" key="2">
    <source>
        <dbReference type="ARBA" id="ARBA00010663"/>
    </source>
</evidence>
<evidence type="ECO:0000256" key="8">
    <source>
        <dbReference type="ARBA" id="ARBA00023157"/>
    </source>
</evidence>
<evidence type="ECO:0000256" key="5">
    <source>
        <dbReference type="ARBA" id="ARBA00022989"/>
    </source>
</evidence>
<keyword evidence="8" id="KW-1015">Disulfide bond</keyword>
<protein>
    <recommendedName>
        <fullName evidence="13">G-protein coupled receptors family 1 profile domain-containing protein</fullName>
    </recommendedName>
</protein>
<evidence type="ECO:0000256" key="3">
    <source>
        <dbReference type="ARBA" id="ARBA00022475"/>
    </source>
</evidence>
<sequence>MIEHVARLRIRRKPGTRIVLNVKNNCESTKSLSVPCNVEVTTTNFSSDMSTNTTVTTTTASNPSPERSFASQRFSVCPSIASQVIEESSIIQIDSNPNANGSSPSPNADDPGLGCEIDCPNLNSTFECNRNHLSTSSPAKECLIPPTTPSNRSGLTTPIHSNPVEREKYTSENCGGSTIDIDDDWNLIGQEISVTSDVVVTCDSRGTSYHYASVTNKDSCMESGKRGKSNSSISKKNKANSVKNNSKRKALRITTSLISPNKEKSTRNYGSCGRSSRMSSTNGRDSLESKRERKAAKTLAIITGIFVICWLPFFIVALLSPICGPPCDPPALLTSLFQWLGYVNSMLNPVIYTIFSADFRTAFKKILLGKRAVHRSQNRV</sequence>
<evidence type="ECO:0000256" key="10">
    <source>
        <dbReference type="ARBA" id="ARBA00023224"/>
    </source>
</evidence>
<dbReference type="Pfam" id="PF00001">
    <property type="entry name" value="7tm_1"/>
    <property type="match status" value="1"/>
</dbReference>
<dbReference type="PANTHER" id="PTHR24248">
    <property type="entry name" value="ADRENERGIC RECEPTOR-RELATED G-PROTEIN COUPLED RECEPTOR"/>
    <property type="match status" value="1"/>
</dbReference>
<dbReference type="PANTHER" id="PTHR24248:SF125">
    <property type="entry name" value="DOPAMINE D2-LIKE RECEPTOR"/>
    <property type="match status" value="1"/>
</dbReference>
<dbReference type="PRINTS" id="PR00237">
    <property type="entry name" value="GPCRRHODOPSN"/>
</dbReference>
<keyword evidence="6" id="KW-0297">G-protein coupled receptor</keyword>
<feature type="compositionally biased region" description="Polar residues" evidence="11">
    <location>
        <begin position="267"/>
        <end position="284"/>
    </location>
</feature>
<keyword evidence="7 12" id="KW-0472">Membrane</keyword>
<dbReference type="STRING" id="32264.T1KLL1"/>
<keyword evidence="4 12" id="KW-0812">Transmembrane</keyword>
<dbReference type="EMBL" id="CAEY01000211">
    <property type="status" value="NOT_ANNOTATED_CDS"/>
    <property type="molecule type" value="Genomic_DNA"/>
</dbReference>
<evidence type="ECO:0000256" key="9">
    <source>
        <dbReference type="ARBA" id="ARBA00023170"/>
    </source>
</evidence>
<keyword evidence="5 12" id="KW-1133">Transmembrane helix</keyword>
<evidence type="ECO:0000256" key="11">
    <source>
        <dbReference type="SAM" id="MobiDB-lite"/>
    </source>
</evidence>
<dbReference type="GO" id="GO:0005886">
    <property type="term" value="C:plasma membrane"/>
    <property type="evidence" value="ECO:0007669"/>
    <property type="project" value="UniProtKB-SubCell"/>
</dbReference>
<evidence type="ECO:0000256" key="4">
    <source>
        <dbReference type="ARBA" id="ARBA00022692"/>
    </source>
</evidence>
<name>T1KLL1_TETUR</name>
<dbReference type="eggNOG" id="KOG3656">
    <property type="taxonomic scope" value="Eukaryota"/>
</dbReference>
<feature type="transmembrane region" description="Helical" evidence="12">
    <location>
        <begin position="299"/>
        <end position="319"/>
    </location>
</feature>
<evidence type="ECO:0000256" key="1">
    <source>
        <dbReference type="ARBA" id="ARBA00004651"/>
    </source>
</evidence>
<organism evidence="14 15">
    <name type="scientific">Tetranychus urticae</name>
    <name type="common">Two-spotted spider mite</name>
    <dbReference type="NCBI Taxonomy" id="32264"/>
    <lineage>
        <taxon>Eukaryota</taxon>
        <taxon>Metazoa</taxon>
        <taxon>Ecdysozoa</taxon>
        <taxon>Arthropoda</taxon>
        <taxon>Chelicerata</taxon>
        <taxon>Arachnida</taxon>
        <taxon>Acari</taxon>
        <taxon>Acariformes</taxon>
        <taxon>Trombidiformes</taxon>
        <taxon>Prostigmata</taxon>
        <taxon>Eleutherengona</taxon>
        <taxon>Raphignathae</taxon>
        <taxon>Tetranychoidea</taxon>
        <taxon>Tetranychidae</taxon>
        <taxon>Tetranychus</taxon>
    </lineage>
</organism>
<dbReference type="EnsemblMetazoa" id="tetur14g02820.1">
    <property type="protein sequence ID" value="tetur14g02820.1"/>
    <property type="gene ID" value="tetur14g02820"/>
</dbReference>
<comment type="similarity">
    <text evidence="2">Belongs to the G-protein coupled receptor 1 family.</text>
</comment>
<feature type="region of interest" description="Disordered" evidence="11">
    <location>
        <begin position="261"/>
        <end position="289"/>
    </location>
</feature>
<proteinExistence type="inferred from homology"/>
<feature type="transmembrane region" description="Helical" evidence="12">
    <location>
        <begin position="339"/>
        <end position="357"/>
    </location>
</feature>
<keyword evidence="10" id="KW-0807">Transducer</keyword>
<reference evidence="14" key="2">
    <citation type="submission" date="2015-06" db="UniProtKB">
        <authorList>
            <consortium name="EnsemblMetazoa"/>
        </authorList>
    </citation>
    <scope>IDENTIFICATION</scope>
</reference>
<keyword evidence="15" id="KW-1185">Reference proteome</keyword>
<dbReference type="InterPro" id="IPR017452">
    <property type="entry name" value="GPCR_Rhodpsn_7TM"/>
</dbReference>
<keyword evidence="9" id="KW-0675">Receptor</keyword>
<comment type="subcellular location">
    <subcellularLocation>
        <location evidence="1">Cell membrane</location>
        <topology evidence="1">Multi-pass membrane protein</topology>
    </subcellularLocation>
</comment>
<evidence type="ECO:0000313" key="15">
    <source>
        <dbReference type="Proteomes" id="UP000015104"/>
    </source>
</evidence>
<accession>T1KLL1</accession>
<dbReference type="Proteomes" id="UP000015104">
    <property type="component" value="Unassembled WGS sequence"/>
</dbReference>
<evidence type="ECO:0000256" key="6">
    <source>
        <dbReference type="ARBA" id="ARBA00023040"/>
    </source>
</evidence>
<dbReference type="PROSITE" id="PS50262">
    <property type="entry name" value="G_PROTEIN_RECEP_F1_2"/>
    <property type="match status" value="1"/>
</dbReference>
<dbReference type="Gene3D" id="1.20.1070.10">
    <property type="entry name" value="Rhodopsin 7-helix transmembrane proteins"/>
    <property type="match status" value="1"/>
</dbReference>
<feature type="region of interest" description="Disordered" evidence="11">
    <location>
        <begin position="139"/>
        <end position="161"/>
    </location>
</feature>
<dbReference type="HOGENOM" id="CLU_837656_0_0_1"/>
<feature type="compositionally biased region" description="Low complexity" evidence="11">
    <location>
        <begin position="229"/>
        <end position="244"/>
    </location>
</feature>
<feature type="region of interest" description="Disordered" evidence="11">
    <location>
        <begin position="219"/>
        <end position="246"/>
    </location>
</feature>
<dbReference type="GO" id="GO:0004930">
    <property type="term" value="F:G protein-coupled receptor activity"/>
    <property type="evidence" value="ECO:0007669"/>
    <property type="project" value="UniProtKB-KW"/>
</dbReference>
<keyword evidence="3" id="KW-1003">Cell membrane</keyword>
<evidence type="ECO:0000256" key="12">
    <source>
        <dbReference type="SAM" id="Phobius"/>
    </source>
</evidence>
<dbReference type="AlphaFoldDB" id="T1KLL1"/>
<dbReference type="SUPFAM" id="SSF81321">
    <property type="entry name" value="Family A G protein-coupled receptor-like"/>
    <property type="match status" value="1"/>
</dbReference>